<dbReference type="Proteomes" id="UP000053060">
    <property type="component" value="Unassembled WGS sequence"/>
</dbReference>
<dbReference type="PANTHER" id="PTHR48050">
    <property type="entry name" value="STEROL 3-BETA-GLUCOSYLTRANSFERASE"/>
    <property type="match status" value="1"/>
</dbReference>
<dbReference type="InterPro" id="IPR028098">
    <property type="entry name" value="Glyco_trans_4-like_N"/>
</dbReference>
<dbReference type="InterPro" id="IPR050426">
    <property type="entry name" value="Glycosyltransferase_28"/>
</dbReference>
<feature type="domain" description="Erythromycin biosynthesis protein CIII-like C-terminal" evidence="3">
    <location>
        <begin position="220"/>
        <end position="345"/>
    </location>
</feature>
<organism evidence="5 6">
    <name type="scientific">Rhodococcus pyridinivorans KG-16</name>
    <dbReference type="NCBI Taxonomy" id="1441730"/>
    <lineage>
        <taxon>Bacteria</taxon>
        <taxon>Bacillati</taxon>
        <taxon>Actinomycetota</taxon>
        <taxon>Actinomycetes</taxon>
        <taxon>Mycobacteriales</taxon>
        <taxon>Nocardiaceae</taxon>
        <taxon>Rhodococcus</taxon>
    </lineage>
</organism>
<feature type="domain" description="Glycosyltransferase subfamily 4-like N-terminal" evidence="4">
    <location>
        <begin position="20"/>
        <end position="175"/>
    </location>
</feature>
<dbReference type="PATRIC" id="fig|1441730.3.peg.1963"/>
<evidence type="ECO:0000256" key="2">
    <source>
        <dbReference type="ARBA" id="ARBA00022679"/>
    </source>
</evidence>
<evidence type="ECO:0000313" key="5">
    <source>
        <dbReference type="EMBL" id="KSZ58846.1"/>
    </source>
</evidence>
<dbReference type="InterPro" id="IPR002213">
    <property type="entry name" value="UDP_glucos_trans"/>
</dbReference>
<reference evidence="5 6" key="2">
    <citation type="journal article" date="2016" name="Genome Announc.">
        <title>Draft Genome Sequence of a Versatile Hydrocarbon-Degrading Bacterium, Rhodococcus pyridinivorans Strain KG-16, Collected from Oil Fields in India.</title>
        <authorList>
            <person name="Aggarwal R.K."/>
            <person name="Dawar C."/>
            <person name="Phanindranath R."/>
            <person name="Mutnuri L."/>
            <person name="Dayal A.M."/>
        </authorList>
    </citation>
    <scope>NUCLEOTIDE SEQUENCE [LARGE SCALE GENOMIC DNA]</scope>
    <source>
        <strain evidence="5 6">KG-16</strain>
    </source>
</reference>
<dbReference type="GO" id="GO:0017000">
    <property type="term" value="P:antibiotic biosynthetic process"/>
    <property type="evidence" value="ECO:0007669"/>
    <property type="project" value="UniProtKB-ARBA"/>
</dbReference>
<dbReference type="InterPro" id="IPR010610">
    <property type="entry name" value="EryCIII-like_C"/>
</dbReference>
<dbReference type="EMBL" id="AZXY01000004">
    <property type="protein sequence ID" value="KSZ58846.1"/>
    <property type="molecule type" value="Genomic_DNA"/>
</dbReference>
<proteinExistence type="predicted"/>
<sequence length="367" mass="39407">MARILIVTLEGGGNYPPEAALGRELHRRGHHVRVLGHESQRKVAEDAGLVFCGYRHSPTWTPHVELSTPKVLTMAYAMMTDPAVARDVEDEITGEPTDLVIVDCMLFNAQDAAARTGVPHVVLFHSFFAAFDGAFRHGPFGIGSRLRGLGPKRLWEQADMRLVCSDRVLDPAARRRTDGSLTWTGAIHDAKAAAVGRTPPRVLVSLSTAGFPGQRRTYQNIFDAAAEMDAEFVVTTGPAIDPTGLRVPPNATVHRYVPHHELMPTCSAVVGHGGHATAFRALAHGLPILIMPMSAVTDQAIIGREVAKAGAGIRLRKTASPEQIRAAVESLLTDDGYRTAAAELGARLRTVDGASAAADRVLTLVDH</sequence>
<protein>
    <submittedName>
        <fullName evidence="5">Glycosyl transferase</fullName>
    </submittedName>
</protein>
<dbReference type="RefSeq" id="WP_060651638.1">
    <property type="nucleotide sequence ID" value="NZ_AZXY01000004.1"/>
</dbReference>
<evidence type="ECO:0000256" key="1">
    <source>
        <dbReference type="ARBA" id="ARBA00022676"/>
    </source>
</evidence>
<evidence type="ECO:0000259" key="4">
    <source>
        <dbReference type="Pfam" id="PF13579"/>
    </source>
</evidence>
<evidence type="ECO:0000259" key="3">
    <source>
        <dbReference type="Pfam" id="PF06722"/>
    </source>
</evidence>
<keyword evidence="2 5" id="KW-0808">Transferase</keyword>
<dbReference type="Gene3D" id="3.40.50.2000">
    <property type="entry name" value="Glycogen Phosphorylase B"/>
    <property type="match status" value="2"/>
</dbReference>
<dbReference type="CDD" id="cd03784">
    <property type="entry name" value="GT1_Gtf-like"/>
    <property type="match status" value="1"/>
</dbReference>
<reference evidence="6" key="1">
    <citation type="submission" date="2015-01" db="EMBL/GenBank/DDBJ databases">
        <title>Draft genome sequence of Rhodococcus pyridinivorans strain KG-16, a hydrocarbon-degrading bacterium.</title>
        <authorList>
            <person name="Aggarwal R.K."/>
            <person name="Dawar C."/>
        </authorList>
    </citation>
    <scope>NUCLEOTIDE SEQUENCE [LARGE SCALE GENOMIC DNA]</scope>
    <source>
        <strain evidence="6">KG-16</strain>
    </source>
</reference>
<dbReference type="Pfam" id="PF06722">
    <property type="entry name" value="EryCIII-like_C"/>
    <property type="match status" value="1"/>
</dbReference>
<evidence type="ECO:0000313" key="6">
    <source>
        <dbReference type="Proteomes" id="UP000053060"/>
    </source>
</evidence>
<dbReference type="GO" id="GO:0016758">
    <property type="term" value="F:hexosyltransferase activity"/>
    <property type="evidence" value="ECO:0007669"/>
    <property type="project" value="UniProtKB-ARBA"/>
</dbReference>
<accession>A0A0V9ULH4</accession>
<dbReference type="PANTHER" id="PTHR48050:SF13">
    <property type="entry name" value="STEROL 3-BETA-GLUCOSYLTRANSFERASE UGT80A2"/>
    <property type="match status" value="1"/>
</dbReference>
<dbReference type="AlphaFoldDB" id="A0A0V9ULH4"/>
<name>A0A0V9ULH4_9NOCA</name>
<gene>
    <name evidence="5" type="ORF">Z045_09440</name>
</gene>
<dbReference type="Pfam" id="PF13579">
    <property type="entry name" value="Glyco_trans_4_4"/>
    <property type="match status" value="1"/>
</dbReference>
<dbReference type="GO" id="GO:0008194">
    <property type="term" value="F:UDP-glycosyltransferase activity"/>
    <property type="evidence" value="ECO:0007669"/>
    <property type="project" value="InterPro"/>
</dbReference>
<dbReference type="SUPFAM" id="SSF53756">
    <property type="entry name" value="UDP-Glycosyltransferase/glycogen phosphorylase"/>
    <property type="match status" value="1"/>
</dbReference>
<keyword evidence="1" id="KW-0328">Glycosyltransferase</keyword>
<comment type="caution">
    <text evidence="5">The sequence shown here is derived from an EMBL/GenBank/DDBJ whole genome shotgun (WGS) entry which is preliminary data.</text>
</comment>